<dbReference type="InterPro" id="IPR036388">
    <property type="entry name" value="WH-like_DNA-bd_sf"/>
</dbReference>
<dbReference type="GO" id="GO:0003677">
    <property type="term" value="F:DNA binding"/>
    <property type="evidence" value="ECO:0007669"/>
    <property type="project" value="UniProtKB-KW"/>
</dbReference>
<dbReference type="PRINTS" id="PR00035">
    <property type="entry name" value="HTHGNTR"/>
</dbReference>
<dbReference type="GO" id="GO:0003700">
    <property type="term" value="F:DNA-binding transcription factor activity"/>
    <property type="evidence" value="ECO:0007669"/>
    <property type="project" value="InterPro"/>
</dbReference>
<dbReference type="Gene3D" id="1.10.10.10">
    <property type="entry name" value="Winged helix-like DNA-binding domain superfamily/Winged helix DNA-binding domain"/>
    <property type="match status" value="1"/>
</dbReference>
<dbReference type="SMART" id="SM00345">
    <property type="entry name" value="HTH_GNTR"/>
    <property type="match status" value="1"/>
</dbReference>
<dbReference type="PANTHER" id="PTHR44846">
    <property type="entry name" value="MANNOSYL-D-GLYCERATE TRANSPORT/METABOLISM SYSTEM REPRESSOR MNGR-RELATED"/>
    <property type="match status" value="1"/>
</dbReference>
<dbReference type="Pfam" id="PF00392">
    <property type="entry name" value="GntR"/>
    <property type="match status" value="1"/>
</dbReference>
<keyword evidence="2" id="KW-0238">DNA-binding</keyword>
<evidence type="ECO:0000256" key="2">
    <source>
        <dbReference type="ARBA" id="ARBA00023125"/>
    </source>
</evidence>
<dbReference type="AlphaFoldDB" id="A0A4U9WP49"/>
<gene>
    <name evidence="5" type="primary">frlR_2</name>
    <name evidence="5" type="ORF">NCTC12965_08750</name>
</gene>
<dbReference type="PROSITE" id="PS50949">
    <property type="entry name" value="HTH_GNTR"/>
    <property type="match status" value="1"/>
</dbReference>
<protein>
    <submittedName>
        <fullName evidence="5">HTH-type transcriptional regulator frlR</fullName>
    </submittedName>
</protein>
<evidence type="ECO:0000256" key="3">
    <source>
        <dbReference type="ARBA" id="ARBA00023163"/>
    </source>
</evidence>
<proteinExistence type="predicted"/>
<dbReference type="InterPro" id="IPR000524">
    <property type="entry name" value="Tscrpt_reg_HTH_GntR"/>
</dbReference>
<feature type="domain" description="HTH gntR-type" evidence="4">
    <location>
        <begin position="3"/>
        <end position="66"/>
    </location>
</feature>
<dbReference type="CDD" id="cd07377">
    <property type="entry name" value="WHTH_GntR"/>
    <property type="match status" value="1"/>
</dbReference>
<evidence type="ECO:0000259" key="4">
    <source>
        <dbReference type="PROSITE" id="PS50949"/>
    </source>
</evidence>
<dbReference type="EMBL" id="CABEEZ010000167">
    <property type="protein sequence ID" value="VTR61109.1"/>
    <property type="molecule type" value="Genomic_DNA"/>
</dbReference>
<evidence type="ECO:0000313" key="5">
    <source>
        <dbReference type="EMBL" id="VTR61109.1"/>
    </source>
</evidence>
<keyword evidence="3" id="KW-0804">Transcription</keyword>
<dbReference type="SUPFAM" id="SSF46785">
    <property type="entry name" value="Winged helix' DNA-binding domain"/>
    <property type="match status" value="1"/>
</dbReference>
<dbReference type="InterPro" id="IPR050679">
    <property type="entry name" value="Bact_HTH_transcr_reg"/>
</dbReference>
<evidence type="ECO:0000256" key="1">
    <source>
        <dbReference type="ARBA" id="ARBA00023015"/>
    </source>
</evidence>
<accession>A0A4U9WP49</accession>
<keyword evidence="1" id="KW-0805">Transcription regulation</keyword>
<sequence>MKESLYKRIARELVQSIASGKYPVGTLLPPEMELCEQFDVSRHTIREALRDITEQGLIVRRKGLAL</sequence>
<organism evidence="5">
    <name type="scientific">Serratia fonticola</name>
    <dbReference type="NCBI Taxonomy" id="47917"/>
    <lineage>
        <taxon>Bacteria</taxon>
        <taxon>Pseudomonadati</taxon>
        <taxon>Pseudomonadota</taxon>
        <taxon>Gammaproteobacteria</taxon>
        <taxon>Enterobacterales</taxon>
        <taxon>Yersiniaceae</taxon>
        <taxon>Serratia</taxon>
    </lineage>
</organism>
<dbReference type="InterPro" id="IPR036390">
    <property type="entry name" value="WH_DNA-bd_sf"/>
</dbReference>
<reference evidence="5" key="1">
    <citation type="submission" date="2019-05" db="EMBL/GenBank/DDBJ databases">
        <authorList>
            <consortium name="Pathogen Informatics"/>
        </authorList>
    </citation>
    <scope>NUCLEOTIDE SEQUENCE [LARGE SCALE GENOMIC DNA]</scope>
    <source>
        <strain evidence="5">NCTC12965</strain>
    </source>
</reference>
<name>A0A4U9WP49_SERFO</name>